<reference evidence="3 4" key="1">
    <citation type="submission" date="2020-02" db="EMBL/GenBank/DDBJ databases">
        <title>Whole-genome analyses of novel actinobacteria.</title>
        <authorList>
            <person name="Sahin N."/>
            <person name="Tatar D."/>
        </authorList>
    </citation>
    <scope>NUCLEOTIDE SEQUENCE [LARGE SCALE GENOMIC DNA]</scope>
    <source>
        <strain evidence="3 4">SB3404</strain>
    </source>
</reference>
<keyword evidence="4" id="KW-1185">Reference proteome</keyword>
<evidence type="ECO:0000256" key="1">
    <source>
        <dbReference type="SAM" id="MobiDB-lite"/>
    </source>
</evidence>
<feature type="compositionally biased region" description="Low complexity" evidence="1">
    <location>
        <begin position="96"/>
        <end position="121"/>
    </location>
</feature>
<dbReference type="AlphaFoldDB" id="A0A6G4WZV1"/>
<feature type="compositionally biased region" description="Polar residues" evidence="1">
    <location>
        <begin position="125"/>
        <end position="136"/>
    </location>
</feature>
<evidence type="ECO:0000313" key="3">
    <source>
        <dbReference type="EMBL" id="NGO70034.1"/>
    </source>
</evidence>
<evidence type="ECO:0000256" key="2">
    <source>
        <dbReference type="SAM" id="Phobius"/>
    </source>
</evidence>
<keyword evidence="2" id="KW-0812">Transmembrane</keyword>
<keyword evidence="2" id="KW-0472">Membrane</keyword>
<protein>
    <recommendedName>
        <fullName evidence="5">Integral membrane protein</fullName>
    </recommendedName>
</protein>
<name>A0A6G4WZV1_9ACTN</name>
<dbReference type="Proteomes" id="UP000477722">
    <property type="component" value="Unassembled WGS sequence"/>
</dbReference>
<feature type="transmembrane region" description="Helical" evidence="2">
    <location>
        <begin position="57"/>
        <end position="76"/>
    </location>
</feature>
<gene>
    <name evidence="3" type="ORF">G5C65_17065</name>
</gene>
<feature type="region of interest" description="Disordered" evidence="1">
    <location>
        <begin position="87"/>
        <end position="136"/>
    </location>
</feature>
<dbReference type="EMBL" id="JAAKZZ010000161">
    <property type="protein sequence ID" value="NGO70034.1"/>
    <property type="molecule type" value="Genomic_DNA"/>
</dbReference>
<sequence length="136" mass="13356">MIWEAIGSAALGLLLAHAATRRLPGRLPHRALVLSTGAVAALLGGVVSAVVLGPGRLAVSLLCALAVSAAILSLLLRVDAEPRAGRQPVVRPLGRVGPAGSTGPAGAAGTAGTAARAVPGVRQPSRGQPSASYGPR</sequence>
<evidence type="ECO:0000313" key="4">
    <source>
        <dbReference type="Proteomes" id="UP000477722"/>
    </source>
</evidence>
<comment type="caution">
    <text evidence="3">The sequence shown here is derived from an EMBL/GenBank/DDBJ whole genome shotgun (WGS) entry which is preliminary data.</text>
</comment>
<accession>A0A6G4WZV1</accession>
<evidence type="ECO:0008006" key="5">
    <source>
        <dbReference type="Google" id="ProtNLM"/>
    </source>
</evidence>
<feature type="transmembrane region" description="Helical" evidence="2">
    <location>
        <begin position="31"/>
        <end position="51"/>
    </location>
</feature>
<keyword evidence="2" id="KW-1133">Transmembrane helix</keyword>
<organism evidence="3 4">
    <name type="scientific">Streptomyces boncukensis</name>
    <dbReference type="NCBI Taxonomy" id="2711219"/>
    <lineage>
        <taxon>Bacteria</taxon>
        <taxon>Bacillati</taxon>
        <taxon>Actinomycetota</taxon>
        <taxon>Actinomycetes</taxon>
        <taxon>Kitasatosporales</taxon>
        <taxon>Streptomycetaceae</taxon>
        <taxon>Streptomyces</taxon>
    </lineage>
</organism>
<proteinExistence type="predicted"/>